<evidence type="ECO:0000313" key="1">
    <source>
        <dbReference type="EMBL" id="MBX67965.1"/>
    </source>
</evidence>
<organism evidence="1">
    <name type="scientific">Rhizophora mucronata</name>
    <name type="common">Asiatic mangrove</name>
    <dbReference type="NCBI Taxonomy" id="61149"/>
    <lineage>
        <taxon>Eukaryota</taxon>
        <taxon>Viridiplantae</taxon>
        <taxon>Streptophyta</taxon>
        <taxon>Embryophyta</taxon>
        <taxon>Tracheophyta</taxon>
        <taxon>Spermatophyta</taxon>
        <taxon>Magnoliopsida</taxon>
        <taxon>eudicotyledons</taxon>
        <taxon>Gunneridae</taxon>
        <taxon>Pentapetalae</taxon>
        <taxon>rosids</taxon>
        <taxon>fabids</taxon>
        <taxon>Malpighiales</taxon>
        <taxon>Rhizophoraceae</taxon>
        <taxon>Rhizophora</taxon>
    </lineage>
</organism>
<sequence>MLSNSLCCMEYEFRNLSSESSCMMNEALLERAKNSAPKFLFFLLPGAYQYVCLLFVCINEFEGKIIPYLFAASHELDLIV</sequence>
<proteinExistence type="predicted"/>
<dbReference type="AlphaFoldDB" id="A0A2P2QM40"/>
<reference evidence="1" key="1">
    <citation type="submission" date="2018-02" db="EMBL/GenBank/DDBJ databases">
        <title>Rhizophora mucronata_Transcriptome.</title>
        <authorList>
            <person name="Meera S.P."/>
            <person name="Sreeshan A."/>
            <person name="Augustine A."/>
        </authorList>
    </citation>
    <scope>NUCLEOTIDE SEQUENCE</scope>
    <source>
        <tissue evidence="1">Leaf</tissue>
    </source>
</reference>
<name>A0A2P2QM40_RHIMU</name>
<accession>A0A2P2QM40</accession>
<protein>
    <submittedName>
        <fullName evidence="1">Uncharacterized protein</fullName>
    </submittedName>
</protein>
<dbReference type="EMBL" id="GGEC01087481">
    <property type="protein sequence ID" value="MBX67965.1"/>
    <property type="molecule type" value="Transcribed_RNA"/>
</dbReference>